<organism evidence="2 3">
    <name type="scientific">Vibrio superstes NBRC 103154</name>
    <dbReference type="NCBI Taxonomy" id="1219062"/>
    <lineage>
        <taxon>Bacteria</taxon>
        <taxon>Pseudomonadati</taxon>
        <taxon>Pseudomonadota</taxon>
        <taxon>Gammaproteobacteria</taxon>
        <taxon>Vibrionales</taxon>
        <taxon>Vibrionaceae</taxon>
        <taxon>Vibrio</taxon>
    </lineage>
</organism>
<reference evidence="2 3" key="1">
    <citation type="submission" date="2019-07" db="EMBL/GenBank/DDBJ databases">
        <title>Whole genome shotgun sequence of Vibrio superstes NBRC 103154.</title>
        <authorList>
            <person name="Hosoyama A."/>
            <person name="Uohara A."/>
            <person name="Ohji S."/>
            <person name="Ichikawa N."/>
        </authorList>
    </citation>
    <scope>NUCLEOTIDE SEQUENCE [LARGE SCALE GENOMIC DNA]</scope>
    <source>
        <strain evidence="2 3">NBRC 103154</strain>
    </source>
</reference>
<sequence>MRSKPVLRYKKYDVRLLLVITALILTGCSTSNPQCEQAYQESLEAPPGVFKEVGTGATFGEAKQQALEKLAYQKELHIYHQVEVKETILDDSTSSNEFTSETELTSNALFRAPLLQSYSCGQNSKMVVATVDSRTLSQRLADVENIHASISKWFKGSSWVLVNQDYAFSLASKGLVLPLRDEDLLDVFDSPDPNISINGKMIWYGKRSDKYQININTSSSLHSLIKLGENGQFDVLFTDKKTQSHKFQGKGILRHFEQGSSALFMLVEHKQPIGQFLPNVGDVLTLSQQQAALSRFARQWQLNDWEIGTARYYIAQ</sequence>
<dbReference type="EMBL" id="BJXK01000001">
    <property type="protein sequence ID" value="GEM77826.1"/>
    <property type="molecule type" value="Genomic_DNA"/>
</dbReference>
<dbReference type="RefSeq" id="WP_119008983.1">
    <property type="nucleotide sequence ID" value="NZ_BJXK01000001.1"/>
</dbReference>
<dbReference type="Proteomes" id="UP000321113">
    <property type="component" value="Unassembled WGS sequence"/>
</dbReference>
<dbReference type="PROSITE" id="PS51257">
    <property type="entry name" value="PROKAR_LIPOPROTEIN"/>
    <property type="match status" value="1"/>
</dbReference>
<comment type="caution">
    <text evidence="2">The sequence shown here is derived from an EMBL/GenBank/DDBJ whole genome shotgun (WGS) entry which is preliminary data.</text>
</comment>
<protein>
    <recommendedName>
        <fullName evidence="4">Lipoprotein</fullName>
    </recommendedName>
</protein>
<feature type="chain" id="PRO_5021766747" description="Lipoprotein" evidence="1">
    <location>
        <begin position="32"/>
        <end position="316"/>
    </location>
</feature>
<proteinExistence type="predicted"/>
<gene>
    <name evidence="2" type="ORF">VSU01S_00710</name>
</gene>
<dbReference type="AlphaFoldDB" id="A0A511QLE7"/>
<feature type="signal peptide" evidence="1">
    <location>
        <begin position="1"/>
        <end position="31"/>
    </location>
</feature>
<evidence type="ECO:0008006" key="4">
    <source>
        <dbReference type="Google" id="ProtNLM"/>
    </source>
</evidence>
<keyword evidence="1" id="KW-0732">Signal</keyword>
<dbReference type="OrthoDB" id="9883806at2"/>
<keyword evidence="3" id="KW-1185">Reference proteome</keyword>
<evidence type="ECO:0000256" key="1">
    <source>
        <dbReference type="SAM" id="SignalP"/>
    </source>
</evidence>
<evidence type="ECO:0000313" key="3">
    <source>
        <dbReference type="Proteomes" id="UP000321113"/>
    </source>
</evidence>
<evidence type="ECO:0000313" key="2">
    <source>
        <dbReference type="EMBL" id="GEM77826.1"/>
    </source>
</evidence>
<accession>A0A511QLE7</accession>
<name>A0A511QLE7_9VIBR</name>